<evidence type="ECO:0000256" key="1">
    <source>
        <dbReference type="SAM" id="MobiDB-lite"/>
    </source>
</evidence>
<feature type="region of interest" description="Disordered" evidence="1">
    <location>
        <begin position="26"/>
        <end position="63"/>
    </location>
</feature>
<gene>
    <name evidence="2" type="ORF">GCM10009665_57620</name>
</gene>
<evidence type="ECO:0000313" key="2">
    <source>
        <dbReference type="EMBL" id="GAA1260093.1"/>
    </source>
</evidence>
<organism evidence="2 3">
    <name type="scientific">Kitasatospora nipponensis</name>
    <dbReference type="NCBI Taxonomy" id="258049"/>
    <lineage>
        <taxon>Bacteria</taxon>
        <taxon>Bacillati</taxon>
        <taxon>Actinomycetota</taxon>
        <taxon>Actinomycetes</taxon>
        <taxon>Kitasatosporales</taxon>
        <taxon>Streptomycetaceae</taxon>
        <taxon>Kitasatospora</taxon>
    </lineage>
</organism>
<dbReference type="EMBL" id="BAAALF010000137">
    <property type="protein sequence ID" value="GAA1260093.1"/>
    <property type="molecule type" value="Genomic_DNA"/>
</dbReference>
<proteinExistence type="predicted"/>
<keyword evidence="3" id="KW-1185">Reference proteome</keyword>
<protein>
    <submittedName>
        <fullName evidence="2">Uncharacterized protein</fullName>
    </submittedName>
</protein>
<name>A0ABP4HCY7_9ACTN</name>
<dbReference type="Proteomes" id="UP001500037">
    <property type="component" value="Unassembled WGS sequence"/>
</dbReference>
<sequence>MQAGRGKGFVGSPWGVLMFCMSEGAPEREPKPAEWEAKRVQTGSTSPGRSVSIYDNTHARVAE</sequence>
<accession>A0ABP4HCY7</accession>
<feature type="compositionally biased region" description="Basic and acidic residues" evidence="1">
    <location>
        <begin position="26"/>
        <end position="39"/>
    </location>
</feature>
<reference evidence="3" key="1">
    <citation type="journal article" date="2019" name="Int. J. Syst. Evol. Microbiol.">
        <title>The Global Catalogue of Microorganisms (GCM) 10K type strain sequencing project: providing services to taxonomists for standard genome sequencing and annotation.</title>
        <authorList>
            <consortium name="The Broad Institute Genomics Platform"/>
            <consortium name="The Broad Institute Genome Sequencing Center for Infectious Disease"/>
            <person name="Wu L."/>
            <person name="Ma J."/>
        </authorList>
    </citation>
    <scope>NUCLEOTIDE SEQUENCE [LARGE SCALE GENOMIC DNA]</scope>
    <source>
        <strain evidence="3">JCM 13004</strain>
    </source>
</reference>
<feature type="compositionally biased region" description="Polar residues" evidence="1">
    <location>
        <begin position="41"/>
        <end position="55"/>
    </location>
</feature>
<comment type="caution">
    <text evidence="2">The sequence shown here is derived from an EMBL/GenBank/DDBJ whole genome shotgun (WGS) entry which is preliminary data.</text>
</comment>
<evidence type="ECO:0000313" key="3">
    <source>
        <dbReference type="Proteomes" id="UP001500037"/>
    </source>
</evidence>